<dbReference type="RefSeq" id="WP_186835120.1">
    <property type="nucleotide sequence ID" value="NZ_JACOOQ010000010.1"/>
</dbReference>
<dbReference type="Pfam" id="PF00293">
    <property type="entry name" value="NUDIX"/>
    <property type="match status" value="1"/>
</dbReference>
<comment type="caution">
    <text evidence="4">The sequence shown here is derived from an EMBL/GenBank/DDBJ whole genome shotgun (WGS) entry which is preliminary data.</text>
</comment>
<keyword evidence="1 2" id="KW-0378">Hydrolase</keyword>
<evidence type="ECO:0000256" key="2">
    <source>
        <dbReference type="RuleBase" id="RU003476"/>
    </source>
</evidence>
<organism evidence="4 5">
    <name type="scientific">Clostridium lentum</name>
    <dbReference type="NCBI Taxonomy" id="2763037"/>
    <lineage>
        <taxon>Bacteria</taxon>
        <taxon>Bacillati</taxon>
        <taxon>Bacillota</taxon>
        <taxon>Clostridia</taxon>
        <taxon>Eubacteriales</taxon>
        <taxon>Clostridiaceae</taxon>
        <taxon>Clostridium</taxon>
    </lineage>
</organism>
<dbReference type="InterPro" id="IPR020476">
    <property type="entry name" value="Nudix_hydrolase"/>
</dbReference>
<dbReference type="EMBL" id="JACOOQ010000010">
    <property type="protein sequence ID" value="MBC5640147.1"/>
    <property type="molecule type" value="Genomic_DNA"/>
</dbReference>
<evidence type="ECO:0000313" key="4">
    <source>
        <dbReference type="EMBL" id="MBC5640147.1"/>
    </source>
</evidence>
<keyword evidence="5" id="KW-1185">Reference proteome</keyword>
<dbReference type="Gene3D" id="3.90.79.10">
    <property type="entry name" value="Nucleoside Triphosphate Pyrophosphohydrolase"/>
    <property type="match status" value="1"/>
</dbReference>
<comment type="similarity">
    <text evidence="2">Belongs to the Nudix hydrolase family.</text>
</comment>
<dbReference type="GO" id="GO:0019693">
    <property type="term" value="P:ribose phosphate metabolic process"/>
    <property type="evidence" value="ECO:0007669"/>
    <property type="project" value="TreeGrafter"/>
</dbReference>
<dbReference type="GO" id="GO:0006753">
    <property type="term" value="P:nucleoside phosphate metabolic process"/>
    <property type="evidence" value="ECO:0007669"/>
    <property type="project" value="TreeGrafter"/>
</dbReference>
<dbReference type="InterPro" id="IPR020084">
    <property type="entry name" value="NUDIX_hydrolase_CS"/>
</dbReference>
<gene>
    <name evidence="4" type="ORF">H8R92_06830</name>
</gene>
<proteinExistence type="inferred from homology"/>
<dbReference type="InterPro" id="IPR000086">
    <property type="entry name" value="NUDIX_hydrolase_dom"/>
</dbReference>
<protein>
    <submittedName>
        <fullName evidence="4">NUDIX hydrolase</fullName>
    </submittedName>
</protein>
<dbReference type="PROSITE" id="PS51462">
    <property type="entry name" value="NUDIX"/>
    <property type="match status" value="1"/>
</dbReference>
<evidence type="ECO:0000313" key="5">
    <source>
        <dbReference type="Proteomes" id="UP000662088"/>
    </source>
</evidence>
<accession>A0A8I0ADJ6</accession>
<dbReference type="PANTHER" id="PTHR11839">
    <property type="entry name" value="UDP/ADP-SUGAR PYROPHOSPHATASE"/>
    <property type="match status" value="1"/>
</dbReference>
<evidence type="ECO:0000256" key="1">
    <source>
        <dbReference type="ARBA" id="ARBA00022801"/>
    </source>
</evidence>
<dbReference type="CDD" id="cd03424">
    <property type="entry name" value="NUDIX_ADPRase_Nudt5_UGPPase_Nudt14"/>
    <property type="match status" value="1"/>
</dbReference>
<sequence length="202" mass="23111">MYMSKINKLTTLAETKFLNLYNAEYSNKGGNIKNWIIASRKEKENLEGVYLNNKELQDDAVLIVPFHKEEEKIVVIRQFRVPINSYIYEMPAGLIDKGESPQTAITRELKEETGLDVIEILKNTVKGQLFLSPGMTDESVTSVFCTCGGTISKAYMEEDEDIEPILLSQKEAQELLIKDVKFDIKCYIYLQEFAKSGNKMFK</sequence>
<feature type="domain" description="Nudix hydrolase" evidence="3">
    <location>
        <begin position="56"/>
        <end position="192"/>
    </location>
</feature>
<dbReference type="SUPFAM" id="SSF55811">
    <property type="entry name" value="Nudix"/>
    <property type="match status" value="1"/>
</dbReference>
<dbReference type="GO" id="GO:0016462">
    <property type="term" value="F:pyrophosphatase activity"/>
    <property type="evidence" value="ECO:0007669"/>
    <property type="project" value="UniProtKB-ARBA"/>
</dbReference>
<dbReference type="PRINTS" id="PR00502">
    <property type="entry name" value="NUDIXFAMILY"/>
</dbReference>
<dbReference type="PROSITE" id="PS00893">
    <property type="entry name" value="NUDIX_BOX"/>
    <property type="match status" value="1"/>
</dbReference>
<dbReference type="Proteomes" id="UP000662088">
    <property type="component" value="Unassembled WGS sequence"/>
</dbReference>
<name>A0A8I0ADJ6_9CLOT</name>
<evidence type="ECO:0000259" key="3">
    <source>
        <dbReference type="PROSITE" id="PS51462"/>
    </source>
</evidence>
<dbReference type="InterPro" id="IPR015797">
    <property type="entry name" value="NUDIX_hydrolase-like_dom_sf"/>
</dbReference>
<dbReference type="AlphaFoldDB" id="A0A8I0ADJ6"/>
<dbReference type="PANTHER" id="PTHR11839:SF1">
    <property type="entry name" value="ADP-SUGAR PYROPHOSPHATASE"/>
    <property type="match status" value="1"/>
</dbReference>
<reference evidence="4" key="1">
    <citation type="submission" date="2020-08" db="EMBL/GenBank/DDBJ databases">
        <title>Genome public.</title>
        <authorList>
            <person name="Liu C."/>
            <person name="Sun Q."/>
        </authorList>
    </citation>
    <scope>NUCLEOTIDE SEQUENCE</scope>
    <source>
        <strain evidence="4">NSJ-42</strain>
    </source>
</reference>